<feature type="transmembrane region" description="Helical" evidence="8">
    <location>
        <begin position="379"/>
        <end position="397"/>
    </location>
</feature>
<dbReference type="Gene3D" id="1.20.1250.20">
    <property type="entry name" value="MFS general substrate transporter like domains"/>
    <property type="match status" value="1"/>
</dbReference>
<comment type="caution">
    <text evidence="10">The sequence shown here is derived from an EMBL/GenBank/DDBJ whole genome shotgun (WGS) entry which is preliminary data.</text>
</comment>
<dbReference type="InterPro" id="IPR036259">
    <property type="entry name" value="MFS_trans_sf"/>
</dbReference>
<dbReference type="RefSeq" id="WP_377060499.1">
    <property type="nucleotide sequence ID" value="NZ_JBHSJJ010000001.1"/>
</dbReference>
<sequence>MNNKPIYYAIVASLSGFLFGFDTVVISGANLPIKVLWNTSTWFHGFFIMSVALWGTVLGALLGSIPCDRMGRKSTLFWIGVLYLMSAVGTALATDPYIFSAYRFLGGLAIGTSTIAAPAYISEISPSNHRGKLVGLFQINIVVGILAAYISNYLLEGFGGKNDWRWMLGAEIIPALLFLALILNIPESPRWLAFRRGQIDKAYLILKSLYNNSGQMAAEVLKGIKSEHKKPKSKHAPEKKANSAFVYAFFIAFFNQASGINFILYYAPEIMERAGFATEESLLGAVFIGVTNLCITLWSLSLIDRMGRKHLMLIGSLGYLLSLSMVTFGFYYHVSPVLNLMGMLLFISAHAIGQGSVIWVFISEIFANKWRAKGQSFGALVHWAMAALITLSGSFLIANLQAWQVFLIFLVFMTMQTIFVIFFMPETKGRPLEEEYFESYSQSEIKQT</sequence>
<dbReference type="Proteomes" id="UP001595818">
    <property type="component" value="Unassembled WGS sequence"/>
</dbReference>
<feature type="transmembrane region" description="Helical" evidence="8">
    <location>
        <begin position="75"/>
        <end position="94"/>
    </location>
</feature>
<dbReference type="InterPro" id="IPR020846">
    <property type="entry name" value="MFS_dom"/>
</dbReference>
<evidence type="ECO:0000313" key="10">
    <source>
        <dbReference type="EMBL" id="MFC4870182.1"/>
    </source>
</evidence>
<feature type="transmembrane region" description="Helical" evidence="8">
    <location>
        <begin position="7"/>
        <end position="29"/>
    </location>
</feature>
<evidence type="ECO:0000256" key="7">
    <source>
        <dbReference type="RuleBase" id="RU003346"/>
    </source>
</evidence>
<dbReference type="PANTHER" id="PTHR48023">
    <property type="entry name" value="D-XYLOSE-PROTON SYMPORTER-LIKE 2"/>
    <property type="match status" value="1"/>
</dbReference>
<organism evidence="10 11">
    <name type="scientific">Negadavirga shengliensis</name>
    <dbReference type="NCBI Taxonomy" id="1389218"/>
    <lineage>
        <taxon>Bacteria</taxon>
        <taxon>Pseudomonadati</taxon>
        <taxon>Bacteroidota</taxon>
        <taxon>Cytophagia</taxon>
        <taxon>Cytophagales</taxon>
        <taxon>Cyclobacteriaceae</taxon>
        <taxon>Negadavirga</taxon>
    </lineage>
</organism>
<feature type="transmembrane region" description="Helical" evidence="8">
    <location>
        <begin position="166"/>
        <end position="186"/>
    </location>
</feature>
<keyword evidence="3 7" id="KW-0813">Transport</keyword>
<dbReference type="InterPro" id="IPR003663">
    <property type="entry name" value="Sugar/inositol_transpt"/>
</dbReference>
<evidence type="ECO:0000256" key="8">
    <source>
        <dbReference type="SAM" id="Phobius"/>
    </source>
</evidence>
<evidence type="ECO:0000256" key="6">
    <source>
        <dbReference type="ARBA" id="ARBA00023136"/>
    </source>
</evidence>
<evidence type="ECO:0000256" key="1">
    <source>
        <dbReference type="ARBA" id="ARBA00004141"/>
    </source>
</evidence>
<feature type="transmembrane region" description="Helical" evidence="8">
    <location>
        <begin position="344"/>
        <end position="367"/>
    </location>
</feature>
<evidence type="ECO:0000256" key="3">
    <source>
        <dbReference type="ARBA" id="ARBA00022448"/>
    </source>
</evidence>
<evidence type="ECO:0000313" key="11">
    <source>
        <dbReference type="Proteomes" id="UP001595818"/>
    </source>
</evidence>
<comment type="similarity">
    <text evidence="2 7">Belongs to the major facilitator superfamily. Sugar transporter (TC 2.A.1.1) family.</text>
</comment>
<feature type="transmembrane region" description="Helical" evidence="8">
    <location>
        <begin position="244"/>
        <end position="267"/>
    </location>
</feature>
<dbReference type="NCBIfam" id="TIGR00879">
    <property type="entry name" value="SP"/>
    <property type="match status" value="1"/>
</dbReference>
<dbReference type="PROSITE" id="PS00217">
    <property type="entry name" value="SUGAR_TRANSPORT_2"/>
    <property type="match status" value="1"/>
</dbReference>
<keyword evidence="5 8" id="KW-1133">Transmembrane helix</keyword>
<dbReference type="EMBL" id="JBHSJJ010000001">
    <property type="protein sequence ID" value="MFC4870182.1"/>
    <property type="molecule type" value="Genomic_DNA"/>
</dbReference>
<dbReference type="InterPro" id="IPR005829">
    <property type="entry name" value="Sugar_transporter_CS"/>
</dbReference>
<proteinExistence type="inferred from homology"/>
<name>A0ABV9SUZ5_9BACT</name>
<feature type="transmembrane region" description="Helical" evidence="8">
    <location>
        <begin position="100"/>
        <end position="121"/>
    </location>
</feature>
<feature type="domain" description="Major facilitator superfamily (MFS) profile" evidence="9">
    <location>
        <begin position="8"/>
        <end position="428"/>
    </location>
</feature>
<keyword evidence="6 8" id="KW-0472">Membrane</keyword>
<accession>A0ABV9SUZ5</accession>
<gene>
    <name evidence="10" type="ORF">ACFPFU_00675</name>
</gene>
<dbReference type="SUPFAM" id="SSF103473">
    <property type="entry name" value="MFS general substrate transporter"/>
    <property type="match status" value="1"/>
</dbReference>
<keyword evidence="11" id="KW-1185">Reference proteome</keyword>
<reference evidence="11" key="1">
    <citation type="journal article" date="2019" name="Int. J. Syst. Evol. Microbiol.">
        <title>The Global Catalogue of Microorganisms (GCM) 10K type strain sequencing project: providing services to taxonomists for standard genome sequencing and annotation.</title>
        <authorList>
            <consortium name="The Broad Institute Genomics Platform"/>
            <consortium name="The Broad Institute Genome Sequencing Center for Infectious Disease"/>
            <person name="Wu L."/>
            <person name="Ma J."/>
        </authorList>
    </citation>
    <scope>NUCLEOTIDE SEQUENCE [LARGE SCALE GENOMIC DNA]</scope>
    <source>
        <strain evidence="11">CGMCC 4.7466</strain>
    </source>
</reference>
<dbReference type="InterPro" id="IPR050820">
    <property type="entry name" value="MFS_Sugar_Transporter"/>
</dbReference>
<comment type="subcellular location">
    <subcellularLocation>
        <location evidence="1">Membrane</location>
        <topology evidence="1">Multi-pass membrane protein</topology>
    </subcellularLocation>
</comment>
<evidence type="ECO:0000256" key="2">
    <source>
        <dbReference type="ARBA" id="ARBA00010992"/>
    </source>
</evidence>
<dbReference type="PANTHER" id="PTHR48023:SF4">
    <property type="entry name" value="D-XYLOSE-PROTON SYMPORTER-LIKE 2"/>
    <property type="match status" value="1"/>
</dbReference>
<dbReference type="InterPro" id="IPR005828">
    <property type="entry name" value="MFS_sugar_transport-like"/>
</dbReference>
<evidence type="ECO:0000256" key="4">
    <source>
        <dbReference type="ARBA" id="ARBA00022692"/>
    </source>
</evidence>
<evidence type="ECO:0000259" key="9">
    <source>
        <dbReference type="PROSITE" id="PS50850"/>
    </source>
</evidence>
<protein>
    <submittedName>
        <fullName evidence="10">Sugar porter family MFS transporter</fullName>
    </submittedName>
</protein>
<dbReference type="Pfam" id="PF00083">
    <property type="entry name" value="Sugar_tr"/>
    <property type="match status" value="1"/>
</dbReference>
<evidence type="ECO:0000256" key="5">
    <source>
        <dbReference type="ARBA" id="ARBA00022989"/>
    </source>
</evidence>
<dbReference type="PRINTS" id="PR00171">
    <property type="entry name" value="SUGRTRNSPORT"/>
</dbReference>
<feature type="transmembrane region" description="Helical" evidence="8">
    <location>
        <begin position="403"/>
        <end position="424"/>
    </location>
</feature>
<feature type="transmembrane region" description="Helical" evidence="8">
    <location>
        <begin position="133"/>
        <end position="154"/>
    </location>
</feature>
<feature type="transmembrane region" description="Helical" evidence="8">
    <location>
        <begin position="41"/>
        <end position="63"/>
    </location>
</feature>
<keyword evidence="4 8" id="KW-0812">Transmembrane</keyword>
<feature type="transmembrane region" description="Helical" evidence="8">
    <location>
        <begin position="310"/>
        <end position="332"/>
    </location>
</feature>
<dbReference type="PROSITE" id="PS50850">
    <property type="entry name" value="MFS"/>
    <property type="match status" value="1"/>
</dbReference>
<feature type="transmembrane region" description="Helical" evidence="8">
    <location>
        <begin position="282"/>
        <end position="303"/>
    </location>
</feature>